<dbReference type="InterPro" id="IPR001789">
    <property type="entry name" value="Sig_transdc_resp-reg_receiver"/>
</dbReference>
<dbReference type="PANTHER" id="PTHR44520">
    <property type="entry name" value="RESPONSE REGULATOR RCP1-RELATED"/>
    <property type="match status" value="1"/>
</dbReference>
<dbReference type="OrthoDB" id="9652at2157"/>
<reference evidence="3 4" key="1">
    <citation type="submission" date="2020-01" db="EMBL/GenBank/DDBJ databases">
        <title>Natronorubrum sp. JWXQ-INN 674 isolated from Inner Mongolia Autonomous Region of China.</title>
        <authorList>
            <person name="Xue Q."/>
        </authorList>
    </citation>
    <scope>NUCLEOTIDE SEQUENCE [LARGE SCALE GENOMIC DNA]</scope>
    <source>
        <strain evidence="3 4">JWXQ-INN-674</strain>
    </source>
</reference>
<dbReference type="InterPro" id="IPR011006">
    <property type="entry name" value="CheY-like_superfamily"/>
</dbReference>
<organism evidence="3 4">
    <name type="scientific">Natronorubrum halalkaliphilum</name>
    <dbReference type="NCBI Taxonomy" id="2691917"/>
    <lineage>
        <taxon>Archaea</taxon>
        <taxon>Methanobacteriati</taxon>
        <taxon>Methanobacteriota</taxon>
        <taxon>Stenosarchaea group</taxon>
        <taxon>Halobacteria</taxon>
        <taxon>Halobacteriales</taxon>
        <taxon>Natrialbaceae</taxon>
        <taxon>Natronorubrum</taxon>
    </lineage>
</organism>
<evidence type="ECO:0000259" key="2">
    <source>
        <dbReference type="PROSITE" id="PS50110"/>
    </source>
</evidence>
<dbReference type="SUPFAM" id="SSF52172">
    <property type="entry name" value="CheY-like"/>
    <property type="match status" value="1"/>
</dbReference>
<gene>
    <name evidence="3" type="ORF">GS429_04105</name>
</gene>
<dbReference type="Proteomes" id="UP000434101">
    <property type="component" value="Unassembled WGS sequence"/>
</dbReference>
<evidence type="ECO:0000313" key="3">
    <source>
        <dbReference type="EMBL" id="MXV61258.1"/>
    </source>
</evidence>
<sequence>MSTHRHRSDEPIEILLVEDNPGDVQLIERAVESTATETVLHVVDNGDDAVTALTERDGDDAVSPPDIVLLDLGLPGKDGHEILDAIRSSQDLRSLPVIVLTSSDASDDIAGCYDAEANAYVTKPTDVNEFAAVVEAVEAFWFDHVQLPPKSR</sequence>
<dbReference type="AlphaFoldDB" id="A0A6B0VI67"/>
<feature type="modified residue" description="4-aspartylphosphate" evidence="1">
    <location>
        <position position="71"/>
    </location>
</feature>
<dbReference type="InterPro" id="IPR052893">
    <property type="entry name" value="TCS_response_regulator"/>
</dbReference>
<dbReference type="GO" id="GO:0000160">
    <property type="term" value="P:phosphorelay signal transduction system"/>
    <property type="evidence" value="ECO:0007669"/>
    <property type="project" value="InterPro"/>
</dbReference>
<dbReference type="PROSITE" id="PS50110">
    <property type="entry name" value="RESPONSE_REGULATORY"/>
    <property type="match status" value="1"/>
</dbReference>
<dbReference type="Gene3D" id="3.40.50.2300">
    <property type="match status" value="1"/>
</dbReference>
<dbReference type="RefSeq" id="WP_160062976.1">
    <property type="nucleotide sequence ID" value="NZ_WUYX01000015.1"/>
</dbReference>
<dbReference type="EMBL" id="WUYX01000015">
    <property type="protein sequence ID" value="MXV61258.1"/>
    <property type="molecule type" value="Genomic_DNA"/>
</dbReference>
<dbReference type="PANTHER" id="PTHR44520:SF2">
    <property type="entry name" value="RESPONSE REGULATOR RCP1"/>
    <property type="match status" value="1"/>
</dbReference>
<dbReference type="Pfam" id="PF00072">
    <property type="entry name" value="Response_reg"/>
    <property type="match status" value="1"/>
</dbReference>
<comment type="caution">
    <text evidence="3">The sequence shown here is derived from an EMBL/GenBank/DDBJ whole genome shotgun (WGS) entry which is preliminary data.</text>
</comment>
<keyword evidence="1" id="KW-0597">Phosphoprotein</keyword>
<name>A0A6B0VI67_9EURY</name>
<dbReference type="SMART" id="SM00448">
    <property type="entry name" value="REC"/>
    <property type="match status" value="1"/>
</dbReference>
<evidence type="ECO:0000313" key="4">
    <source>
        <dbReference type="Proteomes" id="UP000434101"/>
    </source>
</evidence>
<protein>
    <submittedName>
        <fullName evidence="3">Response regulator</fullName>
    </submittedName>
</protein>
<accession>A0A6B0VI67</accession>
<keyword evidence="4" id="KW-1185">Reference proteome</keyword>
<feature type="domain" description="Response regulatory" evidence="2">
    <location>
        <begin position="13"/>
        <end position="138"/>
    </location>
</feature>
<evidence type="ECO:0000256" key="1">
    <source>
        <dbReference type="PROSITE-ProRule" id="PRU00169"/>
    </source>
</evidence>
<proteinExistence type="predicted"/>
<dbReference type="CDD" id="cd17557">
    <property type="entry name" value="REC_Rcp-like"/>
    <property type="match status" value="1"/>
</dbReference>